<accession>A0A229TD61</accession>
<proteinExistence type="predicted"/>
<name>A0A229TD61_9PSEU</name>
<dbReference type="AlphaFoldDB" id="A0A229TD61"/>
<gene>
    <name evidence="1" type="ORF">CF165_11345</name>
</gene>
<dbReference type="InterPro" id="IPR045488">
    <property type="entry name" value="fvmRadSAM-pep"/>
</dbReference>
<dbReference type="Proteomes" id="UP000215199">
    <property type="component" value="Unassembled WGS sequence"/>
</dbReference>
<evidence type="ECO:0000313" key="2">
    <source>
        <dbReference type="Proteomes" id="UP000215199"/>
    </source>
</evidence>
<dbReference type="EMBL" id="NMUL01000009">
    <property type="protein sequence ID" value="OXM68679.1"/>
    <property type="molecule type" value="Genomic_DNA"/>
</dbReference>
<dbReference type="OrthoDB" id="3697149at2"/>
<sequence length="69" mass="7639">MTDHSFVPDLPDLIDAVEYERYPKGELVRVRISCTENGVEILGDGLRPEVVEQLLAALGPEVIQQMLCG</sequence>
<comment type="caution">
    <text evidence="1">The sequence shown here is derived from an EMBL/GenBank/DDBJ whole genome shotgun (WGS) entry which is preliminary data.</text>
</comment>
<keyword evidence="2" id="KW-1185">Reference proteome</keyword>
<reference evidence="2" key="1">
    <citation type="submission" date="2017-07" db="EMBL/GenBank/DDBJ databases">
        <title>Comparative genome mining reveals phylogenetic distribution patterns of secondary metabolites in Amycolatopsis.</title>
        <authorList>
            <person name="Adamek M."/>
            <person name="Alanjary M."/>
            <person name="Sales-Ortells H."/>
            <person name="Goodfellow M."/>
            <person name="Bull A.T."/>
            <person name="Kalinowski J."/>
            <person name="Ziemert N."/>
        </authorList>
    </citation>
    <scope>NUCLEOTIDE SEQUENCE [LARGE SCALE GENOMIC DNA]</scope>
    <source>
        <strain evidence="2">H5</strain>
    </source>
</reference>
<evidence type="ECO:0000313" key="1">
    <source>
        <dbReference type="EMBL" id="OXM68679.1"/>
    </source>
</evidence>
<dbReference type="Pfam" id="PF20007">
    <property type="entry name" value="fvmRadSAM-pep"/>
    <property type="match status" value="1"/>
</dbReference>
<protein>
    <submittedName>
        <fullName evidence="1">Uncharacterized protein</fullName>
    </submittedName>
</protein>
<organism evidence="1 2">
    <name type="scientific">Amycolatopsis vastitatis</name>
    <dbReference type="NCBI Taxonomy" id="1905142"/>
    <lineage>
        <taxon>Bacteria</taxon>
        <taxon>Bacillati</taxon>
        <taxon>Actinomycetota</taxon>
        <taxon>Actinomycetes</taxon>
        <taxon>Pseudonocardiales</taxon>
        <taxon>Pseudonocardiaceae</taxon>
        <taxon>Amycolatopsis</taxon>
    </lineage>
</organism>
<dbReference type="RefSeq" id="WP_093947439.1">
    <property type="nucleotide sequence ID" value="NZ_NMUL01000009.1"/>
</dbReference>